<sequence>MSQSVPVSPGFFVPQALLLDERLTPLERNAWLAFRSLAGGDGTVVISYESLRGFLPSAPGSQKAALETVARAVLCLRLSTWIALVEYRRNPLTGFSMASRYVARDKPLAFDEACRADDNYLPLLERALGHASATVRQLARSILDVALLDSDALARLPLATQEQIRLLQQKHCDDGPDDSDGPPTRSNAHPFPSPRSTDTDIPKHAPAMAATVRTVENLVSRKVHTYSTDAQPQSEVPALALDAPARFHQLPPDQQRYLTARLGALPPQQRQAVLDEWNVRCGAGYVRNTIAYLYGLIKKALEGTFRLWAARKLVPNSASVKAPVETPRLRQHPPHSRPAFLTDRPVSREVAQKHIEQIRNVLKAPMHISQVIGELTRNGVLSKSPAVLTGSRHGSVSPALRQPAPLTAYHNGVF</sequence>
<reference evidence="2 3" key="1">
    <citation type="submission" date="2015-06" db="EMBL/GenBank/DDBJ databases">
        <title>A Comprehensive Approach to Explore the Metabolic and Phylogenetic Diversity of Bacterial Steroid Degradation in the Environment: Testosterone as an Example.</title>
        <authorList>
            <person name="Yang F.-C."/>
            <person name="Chen Y.-L."/>
            <person name="Yu C.-P."/>
            <person name="Tang S.-L."/>
            <person name="Wang P.-H."/>
            <person name="Ismail W."/>
            <person name="Wang C.-H."/>
            <person name="Yang C.-Y."/>
            <person name="Chiang Y.-R."/>
        </authorList>
    </citation>
    <scope>NUCLEOTIDE SEQUENCE [LARGE SCALE GENOMIC DNA]</scope>
    <source>
        <strain evidence="2 3">DSM 18526</strain>
    </source>
</reference>
<proteinExistence type="predicted"/>
<protein>
    <submittedName>
        <fullName evidence="2">Uncharacterized protein</fullName>
    </submittedName>
</protein>
<evidence type="ECO:0000313" key="2">
    <source>
        <dbReference type="EMBL" id="AMN45525.1"/>
    </source>
</evidence>
<dbReference type="KEGG" id="sdf:ACG33_00090"/>
<feature type="region of interest" description="Disordered" evidence="1">
    <location>
        <begin position="171"/>
        <end position="202"/>
    </location>
</feature>
<name>A0A127F7F1_STEDE</name>
<gene>
    <name evidence="2" type="ORF">ACG33_00090</name>
</gene>
<dbReference type="Proteomes" id="UP000070250">
    <property type="component" value="Chromosome"/>
</dbReference>
<dbReference type="PATRIC" id="fig|465721.4.peg.19"/>
<dbReference type="AlphaFoldDB" id="A0A127F7F1"/>
<evidence type="ECO:0000313" key="3">
    <source>
        <dbReference type="Proteomes" id="UP000070250"/>
    </source>
</evidence>
<dbReference type="RefSeq" id="WP_210399116.1">
    <property type="nucleotide sequence ID" value="NZ_CP011971.1"/>
</dbReference>
<keyword evidence="3" id="KW-1185">Reference proteome</keyword>
<evidence type="ECO:0000256" key="1">
    <source>
        <dbReference type="SAM" id="MobiDB-lite"/>
    </source>
</evidence>
<organism evidence="2 3">
    <name type="scientific">Steroidobacter denitrificans</name>
    <dbReference type="NCBI Taxonomy" id="465721"/>
    <lineage>
        <taxon>Bacteria</taxon>
        <taxon>Pseudomonadati</taxon>
        <taxon>Pseudomonadota</taxon>
        <taxon>Gammaproteobacteria</taxon>
        <taxon>Steroidobacterales</taxon>
        <taxon>Steroidobacteraceae</taxon>
        <taxon>Steroidobacter</taxon>
    </lineage>
</organism>
<dbReference type="EMBL" id="CP011971">
    <property type="protein sequence ID" value="AMN45525.1"/>
    <property type="molecule type" value="Genomic_DNA"/>
</dbReference>
<dbReference type="NCBIfam" id="NF040582">
    <property type="entry name" value="STY4528_fam"/>
    <property type="match status" value="1"/>
</dbReference>
<accession>A0A127F7F1</accession>
<dbReference type="InterPro" id="IPR047749">
    <property type="entry name" value="STY4528-like"/>
</dbReference>